<feature type="region of interest" description="Disordered" evidence="1">
    <location>
        <begin position="60"/>
        <end position="89"/>
    </location>
</feature>
<accession>A0A7R9EW85</accession>
<evidence type="ECO:0000313" key="2">
    <source>
        <dbReference type="EMBL" id="CAD7442065.1"/>
    </source>
</evidence>
<feature type="compositionally biased region" description="Basic and acidic residues" evidence="1">
    <location>
        <begin position="80"/>
        <end position="89"/>
    </location>
</feature>
<organism evidence="2">
    <name type="scientific">Timema bartmani</name>
    <dbReference type="NCBI Taxonomy" id="61472"/>
    <lineage>
        <taxon>Eukaryota</taxon>
        <taxon>Metazoa</taxon>
        <taxon>Ecdysozoa</taxon>
        <taxon>Arthropoda</taxon>
        <taxon>Hexapoda</taxon>
        <taxon>Insecta</taxon>
        <taxon>Pterygota</taxon>
        <taxon>Neoptera</taxon>
        <taxon>Polyneoptera</taxon>
        <taxon>Phasmatodea</taxon>
        <taxon>Timematodea</taxon>
        <taxon>Timematoidea</taxon>
        <taxon>Timematidae</taxon>
        <taxon>Timema</taxon>
    </lineage>
</organism>
<evidence type="ECO:0000256" key="1">
    <source>
        <dbReference type="SAM" id="MobiDB-lite"/>
    </source>
</evidence>
<gene>
    <name evidence="2" type="ORF">TBIB3V08_LOCUS4508</name>
</gene>
<name>A0A7R9EW85_9NEOP</name>
<sequence length="133" mass="14659">MLPDKEAALLLVGDGLSGAGVLQWVAARADLWLLVFRCAQLIGKAHSSATQLEQIFRANEEEVGEENTTSGATVEVEEPESWREQDTDWWPEVKEGFGNQMNLCRDRGLNPGPSAQKSDTLPLDHQVTLNLKS</sequence>
<dbReference type="AlphaFoldDB" id="A0A7R9EW85"/>
<feature type="region of interest" description="Disordered" evidence="1">
    <location>
        <begin position="105"/>
        <end position="124"/>
    </location>
</feature>
<proteinExistence type="predicted"/>
<reference evidence="2" key="1">
    <citation type="submission" date="2020-11" db="EMBL/GenBank/DDBJ databases">
        <authorList>
            <person name="Tran Van P."/>
        </authorList>
    </citation>
    <scope>NUCLEOTIDE SEQUENCE</scope>
</reference>
<protein>
    <submittedName>
        <fullName evidence="2">Uncharacterized protein</fullName>
    </submittedName>
</protein>
<dbReference type="EMBL" id="OD565549">
    <property type="protein sequence ID" value="CAD7442065.1"/>
    <property type="molecule type" value="Genomic_DNA"/>
</dbReference>